<sequence>MLDPLPDLLDYAALTDWSDQHEAKGYTYNDFIEVFLSQKTAIGYYRACIFALRIQPRPLEDTVEWLQQAYLKGDEMLRLMVLALRINANIRIPFLKGVAEANGPREGIVVLRGLWSEINKLNGHPLRLEAELRITYGLMQAHIVLGDTDQVDYLSLRLITLASLFEGSSLKSYYVTMRSGALAVNGHWSQSVEVLSQEGMFDETVGPQKIRMAAINLSNGLINLGALDAALSAIHRALEVQSADVMLRSQEQWGRALYGQSSPEESSLCPDLPLQAWQIEVMHLLARAEAMAPIGKALNQREHLLRSILIETERSISHDIFDGDLLFGQWLRGRTRLLLSEYGMVMQELTGLSEPLREELYNRALLAALNLELAMTPLETLHVPLKEAEQQFRNVFEDANVINYAAPEGLAALVGRWHPQAAAYAALMPQPIREFLPALDSILRVQTRVMWRNQAVPTPLVAHLTRLGLRVPTIGLSVGGNVAYQIARLGRKENGVSIWGPLVPALPLVVALLRGGEEHRLIARRAIQDFGLLPVNQQTDPEMAKVATLWKSIADSQSPLSEGFRALQQLN</sequence>
<keyword evidence="2" id="KW-1185">Reference proteome</keyword>
<gene>
    <name evidence="1" type="ORF">GO986_07025</name>
</gene>
<dbReference type="Proteomes" id="UP000483286">
    <property type="component" value="Unassembled WGS sequence"/>
</dbReference>
<dbReference type="EMBL" id="WQLB01000007">
    <property type="protein sequence ID" value="MVN86516.1"/>
    <property type="molecule type" value="Genomic_DNA"/>
</dbReference>
<protein>
    <submittedName>
        <fullName evidence="1">Uncharacterized protein</fullName>
    </submittedName>
</protein>
<dbReference type="RefSeq" id="WP_157458577.1">
    <property type="nucleotide sequence ID" value="NZ_WQLB01000007.1"/>
</dbReference>
<comment type="caution">
    <text evidence="1">The sequence shown here is derived from an EMBL/GenBank/DDBJ whole genome shotgun (WGS) entry which is preliminary data.</text>
</comment>
<evidence type="ECO:0000313" key="1">
    <source>
        <dbReference type="EMBL" id="MVN86516.1"/>
    </source>
</evidence>
<proteinExistence type="predicted"/>
<name>A0A7C9LMP7_9DEIO</name>
<evidence type="ECO:0000313" key="2">
    <source>
        <dbReference type="Proteomes" id="UP000483286"/>
    </source>
</evidence>
<organism evidence="1 2">
    <name type="scientific">Deinococcus arboris</name>
    <dbReference type="NCBI Taxonomy" id="2682977"/>
    <lineage>
        <taxon>Bacteria</taxon>
        <taxon>Thermotogati</taxon>
        <taxon>Deinococcota</taxon>
        <taxon>Deinococci</taxon>
        <taxon>Deinococcales</taxon>
        <taxon>Deinococcaceae</taxon>
        <taxon>Deinococcus</taxon>
    </lineage>
</organism>
<reference evidence="1 2" key="1">
    <citation type="submission" date="2019-12" db="EMBL/GenBank/DDBJ databases">
        <title>Deinococcus sp. HMF7620 Genome sequencing and assembly.</title>
        <authorList>
            <person name="Kang H."/>
            <person name="Kim H."/>
            <person name="Joh K."/>
        </authorList>
    </citation>
    <scope>NUCLEOTIDE SEQUENCE [LARGE SCALE GENOMIC DNA]</scope>
    <source>
        <strain evidence="1 2">HMF7620</strain>
    </source>
</reference>
<dbReference type="AlphaFoldDB" id="A0A7C9LMP7"/>
<accession>A0A7C9LMP7</accession>